<evidence type="ECO:0000313" key="2">
    <source>
        <dbReference type="EMBL" id="CAI9179014.1"/>
    </source>
</evidence>
<evidence type="ECO:0000313" key="3">
    <source>
        <dbReference type="Proteomes" id="UP001176941"/>
    </source>
</evidence>
<protein>
    <submittedName>
        <fullName evidence="2">Uncharacterized protein</fullName>
    </submittedName>
</protein>
<accession>A0ABN8ZZ64</accession>
<sequence>MDTKLAREQGRVCQPEPQGHVSKSPDNLGAATSVGRHRTPYPRGRGYRCSPTRHSSPGTGLGQRVWARLHLGPGLTAPRPTPPWVRTAGEWAASLRPGLG</sequence>
<proteinExistence type="predicted"/>
<name>A0ABN8ZZ64_RANTA</name>
<dbReference type="Proteomes" id="UP001176941">
    <property type="component" value="Chromosome 8"/>
</dbReference>
<organism evidence="2 3">
    <name type="scientific">Rangifer tarandus platyrhynchus</name>
    <name type="common">Svalbard reindeer</name>
    <dbReference type="NCBI Taxonomy" id="3082113"/>
    <lineage>
        <taxon>Eukaryota</taxon>
        <taxon>Metazoa</taxon>
        <taxon>Chordata</taxon>
        <taxon>Craniata</taxon>
        <taxon>Vertebrata</taxon>
        <taxon>Euteleostomi</taxon>
        <taxon>Mammalia</taxon>
        <taxon>Eutheria</taxon>
        <taxon>Laurasiatheria</taxon>
        <taxon>Artiodactyla</taxon>
        <taxon>Ruminantia</taxon>
        <taxon>Pecora</taxon>
        <taxon>Cervidae</taxon>
        <taxon>Odocoileinae</taxon>
        <taxon>Rangifer</taxon>
    </lineage>
</organism>
<feature type="region of interest" description="Disordered" evidence="1">
    <location>
        <begin position="1"/>
        <end position="61"/>
    </location>
</feature>
<keyword evidence="3" id="KW-1185">Reference proteome</keyword>
<reference evidence="2" key="1">
    <citation type="submission" date="2023-04" db="EMBL/GenBank/DDBJ databases">
        <authorList>
            <consortium name="ELIXIR-Norway"/>
        </authorList>
    </citation>
    <scope>NUCLEOTIDE SEQUENCE [LARGE SCALE GENOMIC DNA]</scope>
</reference>
<evidence type="ECO:0000256" key="1">
    <source>
        <dbReference type="SAM" id="MobiDB-lite"/>
    </source>
</evidence>
<feature type="compositionally biased region" description="Basic and acidic residues" evidence="1">
    <location>
        <begin position="1"/>
        <end position="10"/>
    </location>
</feature>
<dbReference type="EMBL" id="OX459944">
    <property type="protein sequence ID" value="CAI9179014.1"/>
    <property type="molecule type" value="Genomic_DNA"/>
</dbReference>
<gene>
    <name evidence="2" type="ORF">MRATA1EN1_LOCUS27976</name>
</gene>